<protein>
    <submittedName>
        <fullName evidence="1">Uncharacterized protein</fullName>
    </submittedName>
</protein>
<dbReference type="Proteomes" id="UP000262699">
    <property type="component" value="Unassembled WGS sequence"/>
</dbReference>
<dbReference type="EMBL" id="DOYJ01000039">
    <property type="protein sequence ID" value="HCB74789.1"/>
    <property type="molecule type" value="Genomic_DNA"/>
</dbReference>
<name>A0A3D0W8D0_9SPHN</name>
<comment type="caution">
    <text evidence="1">The sequence shown here is derived from an EMBL/GenBank/DDBJ whole genome shotgun (WGS) entry which is preliminary data.</text>
</comment>
<gene>
    <name evidence="1" type="ORF">DEP91_01210</name>
</gene>
<evidence type="ECO:0000313" key="1">
    <source>
        <dbReference type="EMBL" id="HCB74789.1"/>
    </source>
</evidence>
<evidence type="ECO:0000313" key="2">
    <source>
        <dbReference type="Proteomes" id="UP000262699"/>
    </source>
</evidence>
<proteinExistence type="predicted"/>
<dbReference type="AlphaFoldDB" id="A0A3D0W8D0"/>
<accession>A0A3D0W8D0</accession>
<organism evidence="1 2">
    <name type="scientific">Sphingomonas bacterium</name>
    <dbReference type="NCBI Taxonomy" id="1895847"/>
    <lineage>
        <taxon>Bacteria</taxon>
        <taxon>Pseudomonadati</taxon>
        <taxon>Pseudomonadota</taxon>
        <taxon>Alphaproteobacteria</taxon>
        <taxon>Sphingomonadales</taxon>
        <taxon>Sphingomonadaceae</taxon>
        <taxon>Sphingomonas</taxon>
    </lineage>
</organism>
<reference evidence="1 2" key="1">
    <citation type="journal article" date="2018" name="Nat. Biotechnol.">
        <title>A standardized bacterial taxonomy based on genome phylogeny substantially revises the tree of life.</title>
        <authorList>
            <person name="Parks D.H."/>
            <person name="Chuvochina M."/>
            <person name="Waite D.W."/>
            <person name="Rinke C."/>
            <person name="Skarshewski A."/>
            <person name="Chaumeil P.A."/>
            <person name="Hugenholtz P."/>
        </authorList>
    </citation>
    <scope>NUCLEOTIDE SEQUENCE [LARGE SCALE GENOMIC DNA]</scope>
    <source>
        <strain evidence="1">UBA9015</strain>
    </source>
</reference>
<sequence>MFDETRVGPCIGDACGEQLCKCQLPEGVARRQVSVLLTAGSRLHWERCGCCSSSKQVFEQGCGAIDARGIGRFDCGAQSIGDSGEN</sequence>